<accession>A0A0B5J039</accession>
<dbReference type="RefSeq" id="YP_009119034.1">
    <property type="nucleotide sequence ID" value="NC_026440.1"/>
</dbReference>
<dbReference type="GeneID" id="23461716"/>
<feature type="region of interest" description="Disordered" evidence="1">
    <location>
        <begin position="143"/>
        <end position="168"/>
    </location>
</feature>
<organism evidence="2 3">
    <name type="scientific">Pandoravirus inopinatum</name>
    <dbReference type="NCBI Taxonomy" id="1605721"/>
    <lineage>
        <taxon>Viruses</taxon>
        <taxon>Pandoravirus</taxon>
    </lineage>
</organism>
<dbReference type="KEGG" id="vg:23461716"/>
<proteinExistence type="predicted"/>
<evidence type="ECO:0000256" key="1">
    <source>
        <dbReference type="SAM" id="MobiDB-lite"/>
    </source>
</evidence>
<dbReference type="Proteomes" id="UP000202511">
    <property type="component" value="Segment"/>
</dbReference>
<sequence length="168" mass="19126">MSARCRAVIRGKKRANRDGVGNLVVYKAKENARRPRWSPSPVLAPFSMRTWCRLPFSFFALSHWPQGPSKGRALCAKVSGALVCLPSSCRFSEILKVGLLIVCGLRIQKPRHGKMHKTSYQRLFRKWPLSCCPWRRPFARARQGRHRGGRLALKPTNGKSINEKKKMS</sequence>
<evidence type="ECO:0000313" key="2">
    <source>
        <dbReference type="EMBL" id="AJF96799.1"/>
    </source>
</evidence>
<dbReference type="EMBL" id="KP136319">
    <property type="protein sequence ID" value="AJF96799.1"/>
    <property type="molecule type" value="Genomic_DNA"/>
</dbReference>
<evidence type="ECO:0000313" key="3">
    <source>
        <dbReference type="Proteomes" id="UP000202511"/>
    </source>
</evidence>
<name>A0A0B5J039_9VIRU</name>
<reference evidence="2 3" key="1">
    <citation type="journal article" date="2015" name="Parasitol. Res.">
        <title>Viruses in close associations with free-living amoebae.</title>
        <authorList>
            <person name="Scheid P."/>
        </authorList>
    </citation>
    <scope>NUCLEOTIDE SEQUENCE [LARGE SCALE GENOMIC DNA]</scope>
    <source>
        <strain evidence="2">KlaHel</strain>
    </source>
</reference>
<protein>
    <submittedName>
        <fullName evidence="2">Uncharacterized protein</fullName>
    </submittedName>
</protein>